<dbReference type="Proteomes" id="UP000033393">
    <property type="component" value="Unassembled WGS sequence"/>
</dbReference>
<accession>A0A0F0HAW9</accession>
<keyword evidence="2" id="KW-1185">Reference proteome</keyword>
<sequence length="166" mass="18583">MIHAQRDSSRHLVRIWRTDGDEPLAVFDTLPRDEERDPSVGHHDEAIVRAVTTITVTLQDDDPEVLEQQVRLLRDEVRDLDADVDLAPGPPAPEDAKGDLRMSHTIVVTDMTSPVLAELGRVLAAFADRGGRKIVVRDGDRTMEIQGPLDDTARQAVESFFRKELE</sequence>
<evidence type="ECO:0000313" key="1">
    <source>
        <dbReference type="EMBL" id="KJK51462.1"/>
    </source>
</evidence>
<proteinExistence type="predicted"/>
<name>A0A0F0HAW9_LENAE</name>
<gene>
    <name evidence="1" type="ORF">UK23_06755</name>
</gene>
<evidence type="ECO:0000313" key="2">
    <source>
        <dbReference type="Proteomes" id="UP000033393"/>
    </source>
</evidence>
<reference evidence="1 2" key="1">
    <citation type="submission" date="2015-02" db="EMBL/GenBank/DDBJ databases">
        <authorList>
            <person name="Ju K.-S."/>
            <person name="Doroghazi J.R."/>
            <person name="Metcalf W."/>
        </authorList>
    </citation>
    <scope>NUCLEOTIDE SEQUENCE [LARGE SCALE GENOMIC DNA]</scope>
    <source>
        <strain evidence="1 2">NRRL B-16140</strain>
    </source>
</reference>
<dbReference type="EMBL" id="JYJG01000037">
    <property type="protein sequence ID" value="KJK51462.1"/>
    <property type="molecule type" value="Genomic_DNA"/>
</dbReference>
<organism evidence="1 2">
    <name type="scientific">Lentzea aerocolonigenes</name>
    <name type="common">Lechevalieria aerocolonigenes</name>
    <name type="synonym">Saccharothrix aerocolonigenes</name>
    <dbReference type="NCBI Taxonomy" id="68170"/>
    <lineage>
        <taxon>Bacteria</taxon>
        <taxon>Bacillati</taxon>
        <taxon>Actinomycetota</taxon>
        <taxon>Actinomycetes</taxon>
        <taxon>Pseudonocardiales</taxon>
        <taxon>Pseudonocardiaceae</taxon>
        <taxon>Lentzea</taxon>
    </lineage>
</organism>
<protein>
    <submittedName>
        <fullName evidence="1">Uncharacterized protein</fullName>
    </submittedName>
</protein>
<comment type="caution">
    <text evidence="1">The sequence shown here is derived from an EMBL/GenBank/DDBJ whole genome shotgun (WGS) entry which is preliminary data.</text>
</comment>
<dbReference type="AlphaFoldDB" id="A0A0F0HAW9"/>
<dbReference type="PATRIC" id="fig|68170.10.peg.7456"/>